<evidence type="ECO:0000313" key="3">
    <source>
        <dbReference type="Proteomes" id="UP000807025"/>
    </source>
</evidence>
<protein>
    <submittedName>
        <fullName evidence="2">Uncharacterized protein</fullName>
    </submittedName>
</protein>
<evidence type="ECO:0000313" key="2">
    <source>
        <dbReference type="EMBL" id="KAF9497514.1"/>
    </source>
</evidence>
<dbReference type="Proteomes" id="UP000807025">
    <property type="component" value="Unassembled WGS sequence"/>
</dbReference>
<feature type="region of interest" description="Disordered" evidence="1">
    <location>
        <begin position="147"/>
        <end position="167"/>
    </location>
</feature>
<reference evidence="2" key="1">
    <citation type="submission" date="2020-11" db="EMBL/GenBank/DDBJ databases">
        <authorList>
            <consortium name="DOE Joint Genome Institute"/>
            <person name="Ahrendt S."/>
            <person name="Riley R."/>
            <person name="Andreopoulos W."/>
            <person name="Labutti K."/>
            <person name="Pangilinan J."/>
            <person name="Ruiz-Duenas F.J."/>
            <person name="Barrasa J.M."/>
            <person name="Sanchez-Garcia M."/>
            <person name="Camarero S."/>
            <person name="Miyauchi S."/>
            <person name="Serrano A."/>
            <person name="Linde D."/>
            <person name="Babiker R."/>
            <person name="Drula E."/>
            <person name="Ayuso-Fernandez I."/>
            <person name="Pacheco R."/>
            <person name="Padilla G."/>
            <person name="Ferreira P."/>
            <person name="Barriuso J."/>
            <person name="Kellner H."/>
            <person name="Castanera R."/>
            <person name="Alfaro M."/>
            <person name="Ramirez L."/>
            <person name="Pisabarro A.G."/>
            <person name="Kuo A."/>
            <person name="Tritt A."/>
            <person name="Lipzen A."/>
            <person name="He G."/>
            <person name="Yan M."/>
            <person name="Ng V."/>
            <person name="Cullen D."/>
            <person name="Martin F."/>
            <person name="Rosso M.-N."/>
            <person name="Henrissat B."/>
            <person name="Hibbett D."/>
            <person name="Martinez A.T."/>
            <person name="Grigoriev I.V."/>
        </authorList>
    </citation>
    <scope>NUCLEOTIDE SEQUENCE</scope>
    <source>
        <strain evidence="2">ATCC 90797</strain>
    </source>
</reference>
<evidence type="ECO:0000256" key="1">
    <source>
        <dbReference type="SAM" id="MobiDB-lite"/>
    </source>
</evidence>
<gene>
    <name evidence="2" type="ORF">BDN71DRAFT_1494643</name>
</gene>
<dbReference type="AlphaFoldDB" id="A0A9P6DH47"/>
<keyword evidence="3" id="KW-1185">Reference proteome</keyword>
<dbReference type="EMBL" id="MU154543">
    <property type="protein sequence ID" value="KAF9497514.1"/>
    <property type="molecule type" value="Genomic_DNA"/>
</dbReference>
<feature type="region of interest" description="Disordered" evidence="1">
    <location>
        <begin position="16"/>
        <end position="87"/>
    </location>
</feature>
<sequence>MAESGRILTVISRAIMSPPNLFKRFAGKRQSSKPQTPSPPAQVVEPVPPPQIQEPQAATQPSPPLQHPEAAEPPPSPPTPQQDVVAVNQHETANNNNSEGTFNHVNGNQNYDTSTAYQGDVYEGDYFASSIQGGNVGGRGNTNAIYNGGSSFDLPRRGSGTARSEMRGLEAKAEYFQSEIDRLMDEMGLSEEQKLERKITELQITYRTLQREAASPRSGLGRDDY</sequence>
<dbReference type="OrthoDB" id="10352079at2759"/>
<feature type="compositionally biased region" description="Pro residues" evidence="1">
    <location>
        <begin position="61"/>
        <end position="80"/>
    </location>
</feature>
<feature type="compositionally biased region" description="Pro residues" evidence="1">
    <location>
        <begin position="36"/>
        <end position="52"/>
    </location>
</feature>
<proteinExistence type="predicted"/>
<accession>A0A9P6DH47</accession>
<comment type="caution">
    <text evidence="2">The sequence shown here is derived from an EMBL/GenBank/DDBJ whole genome shotgun (WGS) entry which is preliminary data.</text>
</comment>
<organism evidence="2 3">
    <name type="scientific">Pleurotus eryngii</name>
    <name type="common">Boletus of the steppes</name>
    <dbReference type="NCBI Taxonomy" id="5323"/>
    <lineage>
        <taxon>Eukaryota</taxon>
        <taxon>Fungi</taxon>
        <taxon>Dikarya</taxon>
        <taxon>Basidiomycota</taxon>
        <taxon>Agaricomycotina</taxon>
        <taxon>Agaricomycetes</taxon>
        <taxon>Agaricomycetidae</taxon>
        <taxon>Agaricales</taxon>
        <taxon>Pleurotineae</taxon>
        <taxon>Pleurotaceae</taxon>
        <taxon>Pleurotus</taxon>
    </lineage>
</organism>
<name>A0A9P6DH47_PLEER</name>